<comment type="caution">
    <text evidence="6">The sequence shown here is derived from an EMBL/GenBank/DDBJ whole genome shotgun (WGS) entry which is preliminary data.</text>
</comment>
<protein>
    <submittedName>
        <fullName evidence="6">HTH-type transcriptional regulator CysL</fullName>
    </submittedName>
</protein>
<dbReference type="PANTHER" id="PTHR30579">
    <property type="entry name" value="TRANSCRIPTIONAL REGULATOR"/>
    <property type="match status" value="1"/>
</dbReference>
<dbReference type="EMBL" id="VSSQ01003330">
    <property type="protein sequence ID" value="MPM20196.1"/>
    <property type="molecule type" value="Genomic_DNA"/>
</dbReference>
<dbReference type="SUPFAM" id="SSF46785">
    <property type="entry name" value="Winged helix' DNA-binding domain"/>
    <property type="match status" value="1"/>
</dbReference>
<evidence type="ECO:0000256" key="4">
    <source>
        <dbReference type="ARBA" id="ARBA00023163"/>
    </source>
</evidence>
<proteinExistence type="inferred from homology"/>
<keyword evidence="3" id="KW-0238">DNA-binding</keyword>
<dbReference type="Pfam" id="PF03466">
    <property type="entry name" value="LysR_substrate"/>
    <property type="match status" value="1"/>
</dbReference>
<dbReference type="InterPro" id="IPR000847">
    <property type="entry name" value="LysR_HTH_N"/>
</dbReference>
<name>A0A644XVF3_9ZZZZ</name>
<dbReference type="PROSITE" id="PS50931">
    <property type="entry name" value="HTH_LYSR"/>
    <property type="match status" value="1"/>
</dbReference>
<dbReference type="InterPro" id="IPR036388">
    <property type="entry name" value="WH-like_DNA-bd_sf"/>
</dbReference>
<comment type="similarity">
    <text evidence="1">Belongs to the LysR transcriptional regulatory family.</text>
</comment>
<dbReference type="PANTHER" id="PTHR30579:SF7">
    <property type="entry name" value="HTH-TYPE TRANSCRIPTIONAL REGULATOR LRHA-RELATED"/>
    <property type="match status" value="1"/>
</dbReference>
<dbReference type="Pfam" id="PF00126">
    <property type="entry name" value="HTH_1"/>
    <property type="match status" value="1"/>
</dbReference>
<dbReference type="GO" id="GO:0003677">
    <property type="term" value="F:DNA binding"/>
    <property type="evidence" value="ECO:0007669"/>
    <property type="project" value="UniProtKB-KW"/>
</dbReference>
<organism evidence="6">
    <name type="scientific">bioreactor metagenome</name>
    <dbReference type="NCBI Taxonomy" id="1076179"/>
    <lineage>
        <taxon>unclassified sequences</taxon>
        <taxon>metagenomes</taxon>
        <taxon>ecological metagenomes</taxon>
    </lineage>
</organism>
<evidence type="ECO:0000256" key="1">
    <source>
        <dbReference type="ARBA" id="ARBA00009437"/>
    </source>
</evidence>
<keyword evidence="4" id="KW-0804">Transcription</keyword>
<dbReference type="InterPro" id="IPR005119">
    <property type="entry name" value="LysR_subst-bd"/>
</dbReference>
<dbReference type="InterPro" id="IPR036390">
    <property type="entry name" value="WH_DNA-bd_sf"/>
</dbReference>
<evidence type="ECO:0000313" key="6">
    <source>
        <dbReference type="EMBL" id="MPM20196.1"/>
    </source>
</evidence>
<dbReference type="PRINTS" id="PR00039">
    <property type="entry name" value="HTHLYSR"/>
</dbReference>
<evidence type="ECO:0000259" key="5">
    <source>
        <dbReference type="PROSITE" id="PS50931"/>
    </source>
</evidence>
<keyword evidence="2" id="KW-0805">Transcription regulation</keyword>
<feature type="domain" description="HTH lysR-type" evidence="5">
    <location>
        <begin position="4"/>
        <end position="61"/>
    </location>
</feature>
<evidence type="ECO:0000256" key="3">
    <source>
        <dbReference type="ARBA" id="ARBA00023125"/>
    </source>
</evidence>
<dbReference type="AlphaFoldDB" id="A0A644XVF3"/>
<accession>A0A644XVF3</accession>
<dbReference type="GO" id="GO:0003700">
    <property type="term" value="F:DNA-binding transcription factor activity"/>
    <property type="evidence" value="ECO:0007669"/>
    <property type="project" value="InterPro"/>
</dbReference>
<dbReference type="SUPFAM" id="SSF53850">
    <property type="entry name" value="Periplasmic binding protein-like II"/>
    <property type="match status" value="1"/>
</dbReference>
<sequence>MQAFDIEQLRTFVNIAEAGTVTAGAQRVFLSQSAASEQIRKLEDRAGQQLLQRGRHGAVTTPAGERLLQHARRLLALSDEAWRDMHGAPLQGELRLAITDYFRPSELAGLLARLASRHPAVRLSVTICKSANVIQGYAKGEFDIGLAMGMPMQKTSGTLVRKEALQWMGAADASPRWLVKARGEPLPLITLTEGCALRSFTEKLLKQRKISFTVAHVASGVAGMQAALVAGLGVACLNASALTPGLMVLKPREYGLPALRPVSFHLLPARRAEDPLAGQVRSLLAEHLAAQ</sequence>
<evidence type="ECO:0000256" key="2">
    <source>
        <dbReference type="ARBA" id="ARBA00023015"/>
    </source>
</evidence>
<dbReference type="FunFam" id="1.10.10.10:FF:000001">
    <property type="entry name" value="LysR family transcriptional regulator"/>
    <property type="match status" value="1"/>
</dbReference>
<reference evidence="6" key="1">
    <citation type="submission" date="2019-08" db="EMBL/GenBank/DDBJ databases">
        <authorList>
            <person name="Kucharzyk K."/>
            <person name="Murdoch R.W."/>
            <person name="Higgins S."/>
            <person name="Loffler F."/>
        </authorList>
    </citation>
    <scope>NUCLEOTIDE SEQUENCE</scope>
</reference>
<dbReference type="InterPro" id="IPR050176">
    <property type="entry name" value="LTTR"/>
</dbReference>
<dbReference type="Gene3D" id="1.10.10.10">
    <property type="entry name" value="Winged helix-like DNA-binding domain superfamily/Winged helix DNA-binding domain"/>
    <property type="match status" value="1"/>
</dbReference>
<dbReference type="Gene3D" id="3.40.190.10">
    <property type="entry name" value="Periplasmic binding protein-like II"/>
    <property type="match status" value="2"/>
</dbReference>
<gene>
    <name evidence="6" type="primary">cysL_19</name>
    <name evidence="6" type="ORF">SDC9_66625</name>
</gene>